<evidence type="ECO:0008006" key="4">
    <source>
        <dbReference type="Google" id="ProtNLM"/>
    </source>
</evidence>
<dbReference type="Proteomes" id="UP001232063">
    <property type="component" value="Unassembled WGS sequence"/>
</dbReference>
<keyword evidence="3" id="KW-1185">Reference proteome</keyword>
<name>A0AAE3RDY0_9BACT</name>
<reference evidence="2" key="1">
    <citation type="submission" date="2023-05" db="EMBL/GenBank/DDBJ databases">
        <authorList>
            <person name="Zhang X."/>
        </authorList>
    </citation>
    <scope>NUCLEOTIDE SEQUENCE</scope>
    <source>
        <strain evidence="2">BD1B2-1</strain>
    </source>
</reference>
<dbReference type="EMBL" id="JASJOU010000027">
    <property type="protein sequence ID" value="MDJ1506749.1"/>
    <property type="molecule type" value="Genomic_DNA"/>
</dbReference>
<organism evidence="2 3">
    <name type="scientific">Xanthocytophaga agilis</name>
    <dbReference type="NCBI Taxonomy" id="3048010"/>
    <lineage>
        <taxon>Bacteria</taxon>
        <taxon>Pseudomonadati</taxon>
        <taxon>Bacteroidota</taxon>
        <taxon>Cytophagia</taxon>
        <taxon>Cytophagales</taxon>
        <taxon>Rhodocytophagaceae</taxon>
        <taxon>Xanthocytophaga</taxon>
    </lineage>
</organism>
<keyword evidence="1" id="KW-0732">Signal</keyword>
<feature type="chain" id="PRO_5042090072" description="Cadherin domain-containing protein" evidence="1">
    <location>
        <begin position="24"/>
        <end position="524"/>
    </location>
</feature>
<sequence>MKKVQEKIFLFLIFSFLFYTAQAQNEAAGSGVKLFFPGYANWNMIEEGKELVFTLRAAGGSGNHYTFAITQGRQDGMDFDTSGYFAWKPEYNFVDRLNKEKSIQVIFEARNEKGESASQTVEFKVKHVNQPPTIGDMKTWYVGYNTPNKYVINPGMVKDEDNDPIVFVPTDNMPEGMQLNAQGEFTWKPSLTQFNALKAKAMYVDFIVEDQPGKLQNKGRIRIEATQQDLPPEITIVPKETFIKSRENSPIDIRFYIADPNGDDDVTAFDFISASSSIPKDALHKITANRYEFIWKPGYDFVKDPNDSLSTQITFFALDKSQKRAELKVNFLIINTVDEQAKDLQLYTQYRVALVRAWDLLEQLKAKEQELKRAYKRAKKGKVHRSITNASLGAISGVAPVVIKPNSAAVTTVGGTAVATISTLEATEVIGRSTKDIIERLNYIIEKKNELQTKGDIFARKYALKSSRNSKDYTKDLDDFVALLNLKGMVALELDASWENKKQATDKAIKATFKDFSPLEESTK</sequence>
<accession>A0AAE3RDY0</accession>
<dbReference type="RefSeq" id="WP_314519917.1">
    <property type="nucleotide sequence ID" value="NZ_JASJOU010000027.1"/>
</dbReference>
<evidence type="ECO:0000256" key="1">
    <source>
        <dbReference type="SAM" id="SignalP"/>
    </source>
</evidence>
<feature type="signal peptide" evidence="1">
    <location>
        <begin position="1"/>
        <end position="23"/>
    </location>
</feature>
<proteinExistence type="predicted"/>
<protein>
    <recommendedName>
        <fullName evidence="4">Cadherin domain-containing protein</fullName>
    </recommendedName>
</protein>
<evidence type="ECO:0000313" key="3">
    <source>
        <dbReference type="Proteomes" id="UP001232063"/>
    </source>
</evidence>
<dbReference type="AlphaFoldDB" id="A0AAE3RDY0"/>
<evidence type="ECO:0000313" key="2">
    <source>
        <dbReference type="EMBL" id="MDJ1506749.1"/>
    </source>
</evidence>
<comment type="caution">
    <text evidence="2">The sequence shown here is derived from an EMBL/GenBank/DDBJ whole genome shotgun (WGS) entry which is preliminary data.</text>
</comment>
<gene>
    <name evidence="2" type="ORF">QNI22_39285</name>
</gene>